<dbReference type="PANTHER" id="PTHR24171">
    <property type="entry name" value="ANKYRIN REPEAT DOMAIN-CONTAINING PROTEIN 39-RELATED"/>
    <property type="match status" value="1"/>
</dbReference>
<dbReference type="Pfam" id="PF13637">
    <property type="entry name" value="Ank_4"/>
    <property type="match status" value="1"/>
</dbReference>
<dbReference type="SUPFAM" id="SSF48403">
    <property type="entry name" value="Ankyrin repeat"/>
    <property type="match status" value="1"/>
</dbReference>
<evidence type="ECO:0000313" key="4">
    <source>
        <dbReference type="EMBL" id="CAI4019828.1"/>
    </source>
</evidence>
<organism evidence="4">
    <name type="scientific">Cladocopium goreaui</name>
    <dbReference type="NCBI Taxonomy" id="2562237"/>
    <lineage>
        <taxon>Eukaryota</taxon>
        <taxon>Sar</taxon>
        <taxon>Alveolata</taxon>
        <taxon>Dinophyceae</taxon>
        <taxon>Suessiales</taxon>
        <taxon>Symbiodiniaceae</taxon>
        <taxon>Cladocopium</taxon>
    </lineage>
</organism>
<dbReference type="SMART" id="SM00248">
    <property type="entry name" value="ANK"/>
    <property type="match status" value="6"/>
</dbReference>
<evidence type="ECO:0000313" key="5">
    <source>
        <dbReference type="EMBL" id="CAL4807140.1"/>
    </source>
</evidence>
<dbReference type="InterPro" id="IPR036770">
    <property type="entry name" value="Ankyrin_rpt-contain_sf"/>
</dbReference>
<keyword evidence="6" id="KW-1185">Reference proteome</keyword>
<dbReference type="EMBL" id="CAMXCT030006775">
    <property type="protein sequence ID" value="CAL4807140.1"/>
    <property type="molecule type" value="Genomic_DNA"/>
</dbReference>
<accession>A0A9P1GS28</accession>
<name>A0A9P1GS28_9DINO</name>
<reference evidence="5 6" key="2">
    <citation type="submission" date="2024-05" db="EMBL/GenBank/DDBJ databases">
        <authorList>
            <person name="Chen Y."/>
            <person name="Shah S."/>
            <person name="Dougan E. K."/>
            <person name="Thang M."/>
            <person name="Chan C."/>
        </authorList>
    </citation>
    <scope>NUCLEOTIDE SEQUENCE [LARGE SCALE GENOMIC DNA]</scope>
</reference>
<dbReference type="Proteomes" id="UP001152797">
    <property type="component" value="Unassembled WGS sequence"/>
</dbReference>
<dbReference type="InterPro" id="IPR002110">
    <property type="entry name" value="Ankyrin_rpt"/>
</dbReference>
<dbReference type="Pfam" id="PF12796">
    <property type="entry name" value="Ank_2"/>
    <property type="match status" value="2"/>
</dbReference>
<dbReference type="Gene3D" id="1.25.40.20">
    <property type="entry name" value="Ankyrin repeat-containing domain"/>
    <property type="match status" value="2"/>
</dbReference>
<evidence type="ECO:0000313" key="6">
    <source>
        <dbReference type="Proteomes" id="UP001152797"/>
    </source>
</evidence>
<evidence type="ECO:0000256" key="3">
    <source>
        <dbReference type="PROSITE-ProRule" id="PRU00023"/>
    </source>
</evidence>
<dbReference type="EMBL" id="CAMXCT020006775">
    <property type="protein sequence ID" value="CAL1173203.1"/>
    <property type="molecule type" value="Genomic_DNA"/>
</dbReference>
<feature type="repeat" description="ANK" evidence="3">
    <location>
        <begin position="191"/>
        <end position="223"/>
    </location>
</feature>
<evidence type="ECO:0000256" key="2">
    <source>
        <dbReference type="ARBA" id="ARBA00023043"/>
    </source>
</evidence>
<proteinExistence type="predicted"/>
<gene>
    <name evidence="4" type="ORF">C1SCF055_LOCUS44293</name>
</gene>
<dbReference type="OrthoDB" id="19174at2759"/>
<protein>
    <submittedName>
        <fullName evidence="5">Ankyrin repeat, PH and SEC7 domain containing protein secG</fullName>
    </submittedName>
</protein>
<feature type="repeat" description="ANK" evidence="3">
    <location>
        <begin position="158"/>
        <end position="190"/>
    </location>
</feature>
<feature type="repeat" description="ANK" evidence="3">
    <location>
        <begin position="92"/>
        <end position="124"/>
    </location>
</feature>
<dbReference type="EMBL" id="CAMXCT010006775">
    <property type="protein sequence ID" value="CAI4019828.1"/>
    <property type="molecule type" value="Genomic_DNA"/>
</dbReference>
<dbReference type="PROSITE" id="PS50297">
    <property type="entry name" value="ANK_REP_REGION"/>
    <property type="match status" value="3"/>
</dbReference>
<keyword evidence="2 3" id="KW-0040">ANK repeat</keyword>
<evidence type="ECO:0000256" key="1">
    <source>
        <dbReference type="ARBA" id="ARBA00022737"/>
    </source>
</evidence>
<keyword evidence="1" id="KW-0677">Repeat</keyword>
<reference evidence="4" key="1">
    <citation type="submission" date="2022-10" db="EMBL/GenBank/DDBJ databases">
        <authorList>
            <person name="Chen Y."/>
            <person name="Dougan E. K."/>
            <person name="Chan C."/>
            <person name="Rhodes N."/>
            <person name="Thang M."/>
        </authorList>
    </citation>
    <scope>NUCLEOTIDE SEQUENCE</scope>
</reference>
<feature type="repeat" description="ANK" evidence="3">
    <location>
        <begin position="125"/>
        <end position="157"/>
    </location>
</feature>
<dbReference type="PROSITE" id="PS50088">
    <property type="entry name" value="ANK_REPEAT"/>
    <property type="match status" value="4"/>
</dbReference>
<dbReference type="AlphaFoldDB" id="A0A9P1GS28"/>
<sequence length="302" mass="32355">MLSDSVATRSGADADKRDSLKQTPLHRAAHAGAVDCILALLELGHMEYGANAKLRDEGNLLPVHCAALRGRDEALRMLISQDPRSANAEAADGWTPLHFASHAGFPAALEALVECGAYVHSVDKEKMTALHRAATSGSEAACQVLLRAGADVESTDSLRRMPIHVACEEEWAHVVRVLLEAGSPVDTLDGQRRTPLLIATRAGNMELCEVLLSCGADPNFGDTARGIPSALAVARRGTDPALRNLMEEYARAAAAAAAASLVLSEERQAKNLSPRRKQIAHRKTAQCRESANYLLSIMKLMI</sequence>
<comment type="caution">
    <text evidence="4">The sequence shown here is derived from an EMBL/GenBank/DDBJ whole genome shotgun (WGS) entry which is preliminary data.</text>
</comment>